<reference evidence="2 3" key="1">
    <citation type="submission" date="2020-10" db="EMBL/GenBank/DDBJ databases">
        <title>Phylogeny of dyella-like bacteria.</title>
        <authorList>
            <person name="Fu J."/>
        </authorList>
    </citation>
    <scope>NUCLEOTIDE SEQUENCE [LARGE SCALE GENOMIC DNA]</scope>
    <source>
        <strain evidence="2 3">BB4</strain>
    </source>
</reference>
<dbReference type="EMBL" id="JADIKD010000011">
    <property type="protein sequence ID" value="MFK2918451.1"/>
    <property type="molecule type" value="Genomic_DNA"/>
</dbReference>
<dbReference type="Gene3D" id="3.40.50.10610">
    <property type="entry name" value="ABC-type transport auxiliary lipoprotein component"/>
    <property type="match status" value="1"/>
</dbReference>
<dbReference type="Pfam" id="PF03886">
    <property type="entry name" value="ABC_trans_aux"/>
    <property type="match status" value="1"/>
</dbReference>
<evidence type="ECO:0000259" key="1">
    <source>
        <dbReference type="Pfam" id="PF03886"/>
    </source>
</evidence>
<name>A0ABW8K6E2_9GAMM</name>
<proteinExistence type="predicted"/>
<dbReference type="Proteomes" id="UP001620408">
    <property type="component" value="Unassembled WGS sequence"/>
</dbReference>
<dbReference type="PROSITE" id="PS51257">
    <property type="entry name" value="PROKAR_LIPOPROTEIN"/>
    <property type="match status" value="1"/>
</dbReference>
<evidence type="ECO:0000313" key="3">
    <source>
        <dbReference type="Proteomes" id="UP001620408"/>
    </source>
</evidence>
<dbReference type="RefSeq" id="WP_379985733.1">
    <property type="nucleotide sequence ID" value="NZ_JADIKD010000011.1"/>
</dbReference>
<organism evidence="2 3">
    <name type="scientific">Dyella koreensis</name>
    <dbReference type="NCBI Taxonomy" id="311235"/>
    <lineage>
        <taxon>Bacteria</taxon>
        <taxon>Pseudomonadati</taxon>
        <taxon>Pseudomonadota</taxon>
        <taxon>Gammaproteobacteria</taxon>
        <taxon>Lysobacterales</taxon>
        <taxon>Rhodanobacteraceae</taxon>
        <taxon>Dyella</taxon>
    </lineage>
</organism>
<comment type="caution">
    <text evidence="2">The sequence shown here is derived from an EMBL/GenBank/DDBJ whole genome shotgun (WGS) entry which is preliminary data.</text>
</comment>
<accession>A0ABW8K6E2</accession>
<protein>
    <submittedName>
        <fullName evidence="2">Membrane integrity-associated transporter subunit PqiC</fullName>
    </submittedName>
</protein>
<evidence type="ECO:0000313" key="2">
    <source>
        <dbReference type="EMBL" id="MFK2918451.1"/>
    </source>
</evidence>
<sequence>MKIATRPVFRVVGVLSLAWLAGCSVLPKAESPEIYRLPSTALPHAQAGAVNWSLRIDTPQADRSIDSARIAVLPRGDVVSVYQGARWSDRVPTLLRNRLLEAFRDDGRIAALSSDDMNLQADYALSGDLTAFQSEYRSGQPVIVVRYDARLVRNSGLRIVATHRFEISQPVSGTAVPQVVAAFGQASDTLANQIVGWTLQQRMDTTGHNVSP</sequence>
<keyword evidence="3" id="KW-1185">Reference proteome</keyword>
<gene>
    <name evidence="2" type="ORF">ISS97_14345</name>
</gene>
<dbReference type="SUPFAM" id="SSF159594">
    <property type="entry name" value="XCC0632-like"/>
    <property type="match status" value="1"/>
</dbReference>
<feature type="domain" description="ABC-type transport auxiliary lipoprotein component" evidence="1">
    <location>
        <begin position="35"/>
        <end position="195"/>
    </location>
</feature>
<dbReference type="InterPro" id="IPR005586">
    <property type="entry name" value="ABC_trans_aux"/>
</dbReference>